<keyword evidence="2" id="KW-1185">Reference proteome</keyword>
<name>A0AAV1DST7_OLDCO</name>
<dbReference type="AlphaFoldDB" id="A0AAV1DST7"/>
<protein>
    <submittedName>
        <fullName evidence="1">OLC1v1009959C1</fullName>
    </submittedName>
</protein>
<dbReference type="EMBL" id="OX459123">
    <property type="protein sequence ID" value="CAI9110005.1"/>
    <property type="molecule type" value="Genomic_DNA"/>
</dbReference>
<gene>
    <name evidence="1" type="ORF">OLC1_LOCUS17760</name>
</gene>
<proteinExistence type="predicted"/>
<evidence type="ECO:0000313" key="1">
    <source>
        <dbReference type="EMBL" id="CAI9110005.1"/>
    </source>
</evidence>
<dbReference type="Proteomes" id="UP001161247">
    <property type="component" value="Chromosome 6"/>
</dbReference>
<accession>A0AAV1DST7</accession>
<sequence>MEELRDWPALLPDLLEDIVGRISSIEDFMASRGVCTPWRAFATKDKFLFSSPTIPVIMVAQQEHQISDDGDGSGRKKRRVKSDANLLYPLSRARIKLPNVRAFSECNALCVIAPLYFIKGAVLSENPSKSSDFILVGDSRSCEFGFL</sequence>
<reference evidence="1" key="1">
    <citation type="submission" date="2023-03" db="EMBL/GenBank/DDBJ databases">
        <authorList>
            <person name="Julca I."/>
        </authorList>
    </citation>
    <scope>NUCLEOTIDE SEQUENCE</scope>
</reference>
<organism evidence="1 2">
    <name type="scientific">Oldenlandia corymbosa var. corymbosa</name>
    <dbReference type="NCBI Taxonomy" id="529605"/>
    <lineage>
        <taxon>Eukaryota</taxon>
        <taxon>Viridiplantae</taxon>
        <taxon>Streptophyta</taxon>
        <taxon>Embryophyta</taxon>
        <taxon>Tracheophyta</taxon>
        <taxon>Spermatophyta</taxon>
        <taxon>Magnoliopsida</taxon>
        <taxon>eudicotyledons</taxon>
        <taxon>Gunneridae</taxon>
        <taxon>Pentapetalae</taxon>
        <taxon>asterids</taxon>
        <taxon>lamiids</taxon>
        <taxon>Gentianales</taxon>
        <taxon>Rubiaceae</taxon>
        <taxon>Rubioideae</taxon>
        <taxon>Spermacoceae</taxon>
        <taxon>Hedyotis-Oldenlandia complex</taxon>
        <taxon>Oldenlandia</taxon>
    </lineage>
</organism>
<evidence type="ECO:0000313" key="2">
    <source>
        <dbReference type="Proteomes" id="UP001161247"/>
    </source>
</evidence>